<dbReference type="Gene3D" id="3.30.40.10">
    <property type="entry name" value="Zinc/RING finger domain, C3HC4 (zinc finger)"/>
    <property type="match status" value="1"/>
</dbReference>
<keyword evidence="4" id="KW-0479">Metal-binding</keyword>
<sequence>VCVLCRRAEADPDICGEKRERFGLSAHVFCLFFANHLFQQRNKKVGLLGFLPKDIQRKIDWAAQKRCCVCGESGAAITCCEEDCDQSFHLPCAKEGGCITQYIPPYRSFCPEHRPEQAVE</sequence>
<comment type="subcellular location">
    <subcellularLocation>
        <location evidence="1">Nucleus</location>
    </subcellularLocation>
</comment>
<dbReference type="SMART" id="SM00249">
    <property type="entry name" value="PHD"/>
    <property type="match status" value="1"/>
</dbReference>
<keyword evidence="6" id="KW-0833">Ubl conjugation pathway</keyword>
<protein>
    <submittedName>
        <fullName evidence="9">PHF7 protein</fullName>
    </submittedName>
</protein>
<dbReference type="PANTHER" id="PTHR12420">
    <property type="entry name" value="PHD FINGER PROTEIN"/>
    <property type="match status" value="1"/>
</dbReference>
<keyword evidence="3" id="KW-0808">Transferase</keyword>
<proteinExistence type="predicted"/>
<dbReference type="EMBL" id="VZRJ01004548">
    <property type="protein sequence ID" value="NWV06383.1"/>
    <property type="molecule type" value="Genomic_DNA"/>
</dbReference>
<dbReference type="InterPro" id="IPR001965">
    <property type="entry name" value="Znf_PHD"/>
</dbReference>
<dbReference type="GO" id="GO:0008270">
    <property type="term" value="F:zinc ion binding"/>
    <property type="evidence" value="ECO:0007669"/>
    <property type="project" value="UniProtKB-KW"/>
</dbReference>
<dbReference type="AlphaFoldDB" id="A0A7K6BVH9"/>
<comment type="pathway">
    <text evidence="2">Protein modification; protein ubiquitination.</text>
</comment>
<dbReference type="PANTHER" id="PTHR12420:SF47">
    <property type="entry name" value="PHD FINGER PROTEIN 7"/>
    <property type="match status" value="1"/>
</dbReference>
<keyword evidence="10" id="KW-1185">Reference proteome</keyword>
<keyword evidence="5" id="KW-0863">Zinc-finger</keyword>
<evidence type="ECO:0000256" key="4">
    <source>
        <dbReference type="ARBA" id="ARBA00022723"/>
    </source>
</evidence>
<keyword evidence="7" id="KW-0862">Zinc</keyword>
<dbReference type="InterPro" id="IPR034732">
    <property type="entry name" value="EPHD"/>
</dbReference>
<dbReference type="CDD" id="cd15669">
    <property type="entry name" value="ePHD_PHF7_G2E3_like"/>
    <property type="match status" value="1"/>
</dbReference>
<dbReference type="InterPro" id="IPR011011">
    <property type="entry name" value="Znf_FYVE_PHD"/>
</dbReference>
<name>A0A7K6BVH9_PTIVI</name>
<dbReference type="InterPro" id="IPR013083">
    <property type="entry name" value="Znf_RING/FYVE/PHD"/>
</dbReference>
<evidence type="ECO:0000256" key="7">
    <source>
        <dbReference type="ARBA" id="ARBA00022833"/>
    </source>
</evidence>
<dbReference type="SUPFAM" id="SSF57903">
    <property type="entry name" value="FYVE/PHD zinc finger"/>
    <property type="match status" value="1"/>
</dbReference>
<accession>A0A7K6BVH9</accession>
<evidence type="ECO:0000256" key="5">
    <source>
        <dbReference type="ARBA" id="ARBA00022771"/>
    </source>
</evidence>
<evidence type="ECO:0000256" key="3">
    <source>
        <dbReference type="ARBA" id="ARBA00022679"/>
    </source>
</evidence>
<evidence type="ECO:0000256" key="1">
    <source>
        <dbReference type="ARBA" id="ARBA00004123"/>
    </source>
</evidence>
<feature type="non-terminal residue" evidence="9">
    <location>
        <position position="1"/>
    </location>
</feature>
<organism evidence="9 10">
    <name type="scientific">Ptilonorhynchus violaceus</name>
    <name type="common">Satin bowerbird</name>
    <name type="synonym">Pyrrhocorax violaceus</name>
    <dbReference type="NCBI Taxonomy" id="28724"/>
    <lineage>
        <taxon>Eukaryota</taxon>
        <taxon>Metazoa</taxon>
        <taxon>Chordata</taxon>
        <taxon>Craniata</taxon>
        <taxon>Vertebrata</taxon>
        <taxon>Euteleostomi</taxon>
        <taxon>Archelosauria</taxon>
        <taxon>Archosauria</taxon>
        <taxon>Dinosauria</taxon>
        <taxon>Saurischia</taxon>
        <taxon>Theropoda</taxon>
        <taxon>Coelurosauria</taxon>
        <taxon>Aves</taxon>
        <taxon>Neognathae</taxon>
        <taxon>Neoaves</taxon>
        <taxon>Telluraves</taxon>
        <taxon>Australaves</taxon>
        <taxon>Passeriformes</taxon>
        <taxon>Ptilonorhynchidae</taxon>
        <taxon>Ptilonorhynchus</taxon>
    </lineage>
</organism>
<feature type="domain" description="PHD-type" evidence="8">
    <location>
        <begin position="1"/>
        <end position="114"/>
    </location>
</feature>
<comment type="caution">
    <text evidence="9">The sequence shown here is derived from an EMBL/GenBank/DDBJ whole genome shotgun (WGS) entry which is preliminary data.</text>
</comment>
<dbReference type="Pfam" id="PF13771">
    <property type="entry name" value="zf-HC5HC2H"/>
    <property type="match status" value="1"/>
</dbReference>
<evidence type="ECO:0000313" key="9">
    <source>
        <dbReference type="EMBL" id="NWV06383.1"/>
    </source>
</evidence>
<gene>
    <name evidence="9" type="primary">Phf7_1</name>
    <name evidence="9" type="ORF">PTIVIO_R10705</name>
</gene>
<reference evidence="9 10" key="1">
    <citation type="submission" date="2019-09" db="EMBL/GenBank/DDBJ databases">
        <title>Bird 10,000 Genomes (B10K) Project - Family phase.</title>
        <authorList>
            <person name="Zhang G."/>
        </authorList>
    </citation>
    <scope>NUCLEOTIDE SEQUENCE [LARGE SCALE GENOMIC DNA]</scope>
    <source>
        <strain evidence="9">B10K-DU-012-10</strain>
        <tissue evidence="9">Blood</tissue>
    </source>
</reference>
<evidence type="ECO:0000256" key="2">
    <source>
        <dbReference type="ARBA" id="ARBA00004906"/>
    </source>
</evidence>
<evidence type="ECO:0000256" key="6">
    <source>
        <dbReference type="ARBA" id="ARBA00022786"/>
    </source>
</evidence>
<dbReference type="GO" id="GO:0005634">
    <property type="term" value="C:nucleus"/>
    <property type="evidence" value="ECO:0007669"/>
    <property type="project" value="TreeGrafter"/>
</dbReference>
<dbReference type="Proteomes" id="UP000584880">
    <property type="component" value="Unassembled WGS sequence"/>
</dbReference>
<evidence type="ECO:0000313" key="10">
    <source>
        <dbReference type="Proteomes" id="UP000584880"/>
    </source>
</evidence>
<dbReference type="PROSITE" id="PS51805">
    <property type="entry name" value="EPHD"/>
    <property type="match status" value="1"/>
</dbReference>
<dbReference type="InterPro" id="IPR042013">
    <property type="entry name" value="PHF7/G2E3_ePHD"/>
</dbReference>
<feature type="non-terminal residue" evidence="9">
    <location>
        <position position="120"/>
    </location>
</feature>
<evidence type="ECO:0000259" key="8">
    <source>
        <dbReference type="PROSITE" id="PS51805"/>
    </source>
</evidence>
<dbReference type="InterPro" id="IPR051188">
    <property type="entry name" value="PHD-type_Zinc_Finger"/>
</dbReference>